<dbReference type="EMBL" id="KV784361">
    <property type="protein sequence ID" value="OEU13530.1"/>
    <property type="molecule type" value="Genomic_DNA"/>
</dbReference>
<dbReference type="KEGG" id="fcy:FRACYDRAFT_241867"/>
<protein>
    <submittedName>
        <fullName evidence="1">Uncharacterized protein</fullName>
    </submittedName>
</protein>
<organism evidence="1 2">
    <name type="scientific">Fragilariopsis cylindrus CCMP1102</name>
    <dbReference type="NCBI Taxonomy" id="635003"/>
    <lineage>
        <taxon>Eukaryota</taxon>
        <taxon>Sar</taxon>
        <taxon>Stramenopiles</taxon>
        <taxon>Ochrophyta</taxon>
        <taxon>Bacillariophyta</taxon>
        <taxon>Bacillariophyceae</taxon>
        <taxon>Bacillariophycidae</taxon>
        <taxon>Bacillariales</taxon>
        <taxon>Bacillariaceae</taxon>
        <taxon>Fragilariopsis</taxon>
    </lineage>
</organism>
<dbReference type="OrthoDB" id="46648at2759"/>
<dbReference type="Proteomes" id="UP000095751">
    <property type="component" value="Unassembled WGS sequence"/>
</dbReference>
<keyword evidence="2" id="KW-1185">Reference proteome</keyword>
<name>A0A1E7F5V8_9STRA</name>
<evidence type="ECO:0000313" key="1">
    <source>
        <dbReference type="EMBL" id="OEU13530.1"/>
    </source>
</evidence>
<sequence>MTSLNFTEHAGGKDYHNSAYTGGWTHPKWRARTYGDDFYYMGGGSGNLINRSTARALVEKVFPVCHNETDQSTEDLYIGPYLRDVLDVTGYDSRDTEGRERFIGVDPIHRAAILPNKSGEPMEHYLWCGALSPKAISFHLVKPAAKMKRFERMFHRMSPNYSEQDCNNKVT</sequence>
<accession>A0A1E7F5V8</accession>
<dbReference type="InParanoid" id="A0A1E7F5V8"/>
<proteinExistence type="predicted"/>
<dbReference type="AlphaFoldDB" id="A0A1E7F5V8"/>
<reference evidence="1 2" key="1">
    <citation type="submission" date="2016-09" db="EMBL/GenBank/DDBJ databases">
        <title>Extensive genetic diversity and differential bi-allelic expression allows diatom success in the polar Southern Ocean.</title>
        <authorList>
            <consortium name="DOE Joint Genome Institute"/>
            <person name="Mock T."/>
            <person name="Otillar R.P."/>
            <person name="Strauss J."/>
            <person name="Dupont C."/>
            <person name="Frickenhaus S."/>
            <person name="Maumus F."/>
            <person name="Mcmullan M."/>
            <person name="Sanges R."/>
            <person name="Schmutz J."/>
            <person name="Toseland A."/>
            <person name="Valas R."/>
            <person name="Veluchamy A."/>
            <person name="Ward B.J."/>
            <person name="Allen A."/>
            <person name="Barry K."/>
            <person name="Falciatore A."/>
            <person name="Ferrante M."/>
            <person name="Fortunato A.E."/>
            <person name="Gloeckner G."/>
            <person name="Gruber A."/>
            <person name="Hipkin R."/>
            <person name="Janech M."/>
            <person name="Kroth P."/>
            <person name="Leese F."/>
            <person name="Lindquist E."/>
            <person name="Lyon B.R."/>
            <person name="Martin J."/>
            <person name="Mayer C."/>
            <person name="Parker M."/>
            <person name="Quesneville H."/>
            <person name="Raymond J."/>
            <person name="Uhlig C."/>
            <person name="Valentin K.U."/>
            <person name="Worden A.Z."/>
            <person name="Armbrust E.V."/>
            <person name="Bowler C."/>
            <person name="Green B."/>
            <person name="Moulton V."/>
            <person name="Van Oosterhout C."/>
            <person name="Grigoriev I."/>
        </authorList>
    </citation>
    <scope>NUCLEOTIDE SEQUENCE [LARGE SCALE GENOMIC DNA]</scope>
    <source>
        <strain evidence="1 2">CCMP1102</strain>
    </source>
</reference>
<evidence type="ECO:0000313" key="2">
    <source>
        <dbReference type="Proteomes" id="UP000095751"/>
    </source>
</evidence>
<gene>
    <name evidence="1" type="ORF">FRACYDRAFT_241867</name>
</gene>